<keyword evidence="5" id="KW-1003">Cell membrane</keyword>
<evidence type="ECO:0000313" key="9">
    <source>
        <dbReference type="Proteomes" id="UP000321629"/>
    </source>
</evidence>
<dbReference type="AlphaFoldDB" id="A0A5C7DV92"/>
<feature type="transmembrane region" description="Helical" evidence="5">
    <location>
        <begin position="127"/>
        <end position="147"/>
    </location>
</feature>
<organism evidence="8 9">
    <name type="scientific">Campylobacter volucris</name>
    <dbReference type="NCBI Taxonomy" id="1031542"/>
    <lineage>
        <taxon>Bacteria</taxon>
        <taxon>Pseudomonadati</taxon>
        <taxon>Campylobacterota</taxon>
        <taxon>Epsilonproteobacteria</taxon>
        <taxon>Campylobacterales</taxon>
        <taxon>Campylobacteraceae</taxon>
        <taxon>Campylobacter</taxon>
    </lineage>
</organism>
<feature type="transmembrane region" description="Helical" evidence="5">
    <location>
        <begin position="444"/>
        <end position="464"/>
    </location>
</feature>
<comment type="function">
    <text evidence="5">NDH-1 shuttles electrons from NADH, via FMN and iron-sulfur (Fe-S) centers, to quinones in the respiratory chain. The immediate electron acceptor for the enzyme in this species is believed to be ubiquinone. Couples the redox reaction to proton translocation (for every two electrons transferred, four hydrogen ions are translocated across the cytoplasmic membrane), and thus conserves the redox energy in a proton gradient.</text>
</comment>
<accession>A0A5C7DV92</accession>
<keyword evidence="5" id="KW-0813">Transport</keyword>
<feature type="transmembrane region" description="Helical" evidence="5">
    <location>
        <begin position="235"/>
        <end position="255"/>
    </location>
</feature>
<protein>
    <recommendedName>
        <fullName evidence="5">NADH-quinone oxidoreductase subunit N</fullName>
        <ecNumber evidence="5">7.1.1.-</ecNumber>
    </recommendedName>
    <alternativeName>
        <fullName evidence="5">NADH dehydrogenase I subunit N</fullName>
    </alternativeName>
    <alternativeName>
        <fullName evidence="5">NDH-1 subunit N</fullName>
    </alternativeName>
</protein>
<dbReference type="GO" id="GO:0008137">
    <property type="term" value="F:NADH dehydrogenase (ubiquinone) activity"/>
    <property type="evidence" value="ECO:0007669"/>
    <property type="project" value="InterPro"/>
</dbReference>
<evidence type="ECO:0000256" key="6">
    <source>
        <dbReference type="RuleBase" id="RU000320"/>
    </source>
</evidence>
<dbReference type="Pfam" id="PF00361">
    <property type="entry name" value="Proton_antipo_M"/>
    <property type="match status" value="1"/>
</dbReference>
<dbReference type="HAMAP" id="MF_00445">
    <property type="entry name" value="NDH1_NuoN_1"/>
    <property type="match status" value="1"/>
</dbReference>
<evidence type="ECO:0000256" key="5">
    <source>
        <dbReference type="HAMAP-Rule" id="MF_00445"/>
    </source>
</evidence>
<evidence type="ECO:0000313" key="8">
    <source>
        <dbReference type="EMBL" id="TXE87581.1"/>
    </source>
</evidence>
<feature type="transmembrane region" description="Helical" evidence="5">
    <location>
        <begin position="292"/>
        <end position="314"/>
    </location>
</feature>
<dbReference type="GO" id="GO:0048038">
    <property type="term" value="F:quinone binding"/>
    <property type="evidence" value="ECO:0007669"/>
    <property type="project" value="UniProtKB-KW"/>
</dbReference>
<dbReference type="Proteomes" id="UP000321629">
    <property type="component" value="Unassembled WGS sequence"/>
</dbReference>
<dbReference type="GO" id="GO:0005886">
    <property type="term" value="C:plasma membrane"/>
    <property type="evidence" value="ECO:0007669"/>
    <property type="project" value="UniProtKB-SubCell"/>
</dbReference>
<keyword evidence="4 5" id="KW-0472">Membrane</keyword>
<comment type="subcellular location">
    <subcellularLocation>
        <location evidence="5">Cell membrane</location>
        <topology evidence="5">Multi-pass membrane protein</topology>
    </subcellularLocation>
    <subcellularLocation>
        <location evidence="1">Endomembrane system</location>
        <topology evidence="1">Multi-pass membrane protein</topology>
    </subcellularLocation>
    <subcellularLocation>
        <location evidence="6">Membrane</location>
        <topology evidence="6">Multi-pass membrane protein</topology>
    </subcellularLocation>
</comment>
<comment type="catalytic activity">
    <reaction evidence="5">
        <text>a quinone + NADH + 5 H(+)(in) = a quinol + NAD(+) + 4 H(+)(out)</text>
        <dbReference type="Rhea" id="RHEA:57888"/>
        <dbReference type="ChEBI" id="CHEBI:15378"/>
        <dbReference type="ChEBI" id="CHEBI:24646"/>
        <dbReference type="ChEBI" id="CHEBI:57540"/>
        <dbReference type="ChEBI" id="CHEBI:57945"/>
        <dbReference type="ChEBI" id="CHEBI:132124"/>
    </reaction>
</comment>
<dbReference type="EMBL" id="VOWJ01000028">
    <property type="protein sequence ID" value="TXE87581.1"/>
    <property type="molecule type" value="Genomic_DNA"/>
</dbReference>
<evidence type="ECO:0000256" key="1">
    <source>
        <dbReference type="ARBA" id="ARBA00004127"/>
    </source>
</evidence>
<dbReference type="GO" id="GO:0050136">
    <property type="term" value="F:NADH dehydrogenase (quinone) (non-electrogenic) activity"/>
    <property type="evidence" value="ECO:0007669"/>
    <property type="project" value="UniProtKB-UniRule"/>
</dbReference>
<evidence type="ECO:0000256" key="2">
    <source>
        <dbReference type="ARBA" id="ARBA00022692"/>
    </source>
</evidence>
<comment type="caution">
    <text evidence="8">The sequence shown here is derived from an EMBL/GenBank/DDBJ whole genome shotgun (WGS) entry which is preliminary data.</text>
</comment>
<reference evidence="8 9" key="1">
    <citation type="submission" date="2019-07" db="EMBL/GenBank/DDBJ databases">
        <title>Rapid identification of Enteric Bacteria from Whole Genome Sequences (WGS) using Average Nucleotide Identity (ANI).</title>
        <authorList>
            <person name="Lane C."/>
        </authorList>
    </citation>
    <scope>NUCLEOTIDE SEQUENCE [LARGE SCALE GENOMIC DNA]</scope>
    <source>
        <strain evidence="8 9">2016D-0084</strain>
    </source>
</reference>
<feature type="transmembrane region" description="Helical" evidence="5">
    <location>
        <begin position="199"/>
        <end position="223"/>
    </location>
</feature>
<keyword evidence="3 5" id="KW-1133">Transmembrane helix</keyword>
<proteinExistence type="inferred from homology"/>
<dbReference type="InterPro" id="IPR001750">
    <property type="entry name" value="ND/Mrp_TM"/>
</dbReference>
<keyword evidence="5" id="KW-0874">Quinone</keyword>
<feature type="transmembrane region" description="Helical" evidence="5">
    <location>
        <begin position="104"/>
        <end position="121"/>
    </location>
</feature>
<feature type="transmembrane region" description="Helical" evidence="5">
    <location>
        <begin position="267"/>
        <end position="285"/>
    </location>
</feature>
<feature type="domain" description="NADH:quinone oxidoreductase/Mrp antiporter transmembrane" evidence="7">
    <location>
        <begin position="123"/>
        <end position="417"/>
    </location>
</feature>
<dbReference type="GO" id="GO:0012505">
    <property type="term" value="C:endomembrane system"/>
    <property type="evidence" value="ECO:0007669"/>
    <property type="project" value="UniProtKB-SubCell"/>
</dbReference>
<dbReference type="InterPro" id="IPR010096">
    <property type="entry name" value="NADH-Q_OxRdtase_suN/2"/>
</dbReference>
<keyword evidence="5" id="KW-1278">Translocase</keyword>
<feature type="transmembrane region" description="Helical" evidence="5">
    <location>
        <begin position="320"/>
        <end position="348"/>
    </location>
</feature>
<gene>
    <name evidence="5" type="primary">nuoN</name>
    <name evidence="8" type="ORF">FPD38_05190</name>
</gene>
<dbReference type="RefSeq" id="WP_147555679.1">
    <property type="nucleotide sequence ID" value="NZ_VOWJ01000028.1"/>
</dbReference>
<name>A0A5C7DV92_9BACT</name>
<evidence type="ECO:0000256" key="3">
    <source>
        <dbReference type="ARBA" id="ARBA00022989"/>
    </source>
</evidence>
<sequence>MGGFNLENLNFVLLWPMLSLFFWAIVLLLLSAFKNFSKSFYTSVSVMALLGSFCLLCVFNGFRLDNASAFFGLFISDNYSIFAQLIIIIFSIFYLIMDKEDKRAEFFSLFLFMIGSFILMISSTNLIVIFLALEGSSLALYTLIALRGTHNAISASIKYFTIAAVGAGFFAFACAFVYLKICSLDLIDLLNSEYISDPVLLSAGVMFLVIVGIKLSIAPFHFWLKDVYYGAHTNFVAFISVVPKIAMVVVVLRIFSALGGGVKFEYIVAFLAMFSMFSASIVALVQNDVKKMLAYSSITHSSFVLAIIVSGINLNSQEGGIVYLIAVLALFLYWIAFAFANYGLFVILSLFKKSSYESFAGLFDKNPVLAVVLALFVLSIAGIPPFGIFWGKLLILASILNSGYYVMVFIIALSSMIMIYPYLKILIYVFFKKSDNITYEQLAIEQKIILGICLAGSFGSVFLLL</sequence>
<feature type="transmembrane region" description="Helical" evidence="5">
    <location>
        <begin position="81"/>
        <end position="97"/>
    </location>
</feature>
<keyword evidence="5" id="KW-0520">NAD</keyword>
<dbReference type="EC" id="7.1.1.-" evidence="5"/>
<keyword evidence="2 5" id="KW-0812">Transmembrane</keyword>
<comment type="similarity">
    <text evidence="5">Belongs to the complex I subunit 2 family.</text>
</comment>
<evidence type="ECO:0000256" key="4">
    <source>
        <dbReference type="ARBA" id="ARBA00023136"/>
    </source>
</evidence>
<feature type="transmembrane region" description="Helical" evidence="5">
    <location>
        <begin position="40"/>
        <end position="61"/>
    </location>
</feature>
<feature type="transmembrane region" description="Helical" evidence="5">
    <location>
        <begin position="159"/>
        <end position="179"/>
    </location>
</feature>
<feature type="transmembrane region" description="Helical" evidence="5">
    <location>
        <begin position="12"/>
        <end position="33"/>
    </location>
</feature>
<feature type="transmembrane region" description="Helical" evidence="5">
    <location>
        <begin position="368"/>
        <end position="390"/>
    </location>
</feature>
<keyword evidence="5" id="KW-0830">Ubiquinone</keyword>
<evidence type="ECO:0000259" key="7">
    <source>
        <dbReference type="Pfam" id="PF00361"/>
    </source>
</evidence>
<feature type="transmembrane region" description="Helical" evidence="5">
    <location>
        <begin position="402"/>
        <end position="423"/>
    </location>
</feature>
<dbReference type="GO" id="GO:0042773">
    <property type="term" value="P:ATP synthesis coupled electron transport"/>
    <property type="evidence" value="ECO:0007669"/>
    <property type="project" value="InterPro"/>
</dbReference>
<dbReference type="PANTHER" id="PTHR22773">
    <property type="entry name" value="NADH DEHYDROGENASE"/>
    <property type="match status" value="1"/>
</dbReference>
<comment type="subunit">
    <text evidence="5">NDH-1 is composed of 14 different subunits. Subunits NuoA, H, J, K, L, M, N constitute the membrane sector of the complex.</text>
</comment>